<dbReference type="PANTHER" id="PTHR42895:SF2">
    <property type="entry name" value="IRON-SULFUR CLUSTER PROTEIN"/>
    <property type="match status" value="1"/>
</dbReference>
<dbReference type="Pfam" id="PF00111">
    <property type="entry name" value="Fer2"/>
    <property type="match status" value="1"/>
</dbReference>
<dbReference type="InterPro" id="IPR027980">
    <property type="entry name" value="RACo_C"/>
</dbReference>
<dbReference type="InterPro" id="IPR037010">
    <property type="entry name" value="VitB12-dep_Met_synth_activ_sf"/>
</dbReference>
<dbReference type="EMBL" id="CP009170">
    <property type="protein sequence ID" value="AIS52272.1"/>
    <property type="molecule type" value="Genomic_DNA"/>
</dbReference>
<dbReference type="CDD" id="cd00207">
    <property type="entry name" value="fer2"/>
    <property type="match status" value="1"/>
</dbReference>
<evidence type="ECO:0000313" key="2">
    <source>
        <dbReference type="EMBL" id="AIS52272.1"/>
    </source>
</evidence>
<dbReference type="InterPro" id="IPR052911">
    <property type="entry name" value="Corrinoid_activation_enz"/>
</dbReference>
<sequence length="824" mass="91908">MFNKDAMKKIKSSVVEKLRNMNFDITENLIKEIDELLVEAESLIDYKVQQEIYDNFKIDQKENRIILNEKDYLLGKYIVKSLQKAEYIVLAIITLGERVDKRISDYFSCGDYTKGLILDTIAGVVLENLTINFWNGLKENAQKYGKGITEIFYPGSKWDIKNQAVIFKVVNASRIGVSINESFMMTPEKTVSFVCGIGEDLKSCVMGTSCDDCEMENCVYRKSSATKAYNVTVHFNGETKMIAAKEGENLFRLLVKNGIYLSNSCGGNRICGKCKVILGEKSNISSEEAYFLTQKEREENVRLACFVNIDRDLEVTVLYYEEKANILTTEKSSLDVSLNSRIKKYVVEVSPHTLEDQRDYVKKVCDLLGGKIKISLSLVGMLPQTLEQHDYKVSCAVRKNELISVEDKALNDKNFGIALDVGTTTIAAYLYDLNLGKQIDVYSCLNPQRVFGADVISRINYTITEPLGLYKMHSALIDKINEIIERFSQKNSISRNNIYEIVAVGNPTMIHFLLNIPCKHIAVSPYVPTFTSKMEIKAKEIGVNINKEGYVITLPLVSSYVGADIVASILASKIDKYQELCLLVDIGTNGEMVLGNKYNLVASSAAAGPAFEGAGITFGVNGIEGAIDHVDFGKRPFYTTIGDKKAKGICGSGIIDIISEFLKYGIIDSTGRFLPKEEVKNLPIDIAQKITVYKDEPAFLIENGIYVTQKDIRQIQLAKGAIIAGINIMIKEMGIDVNDIKKVFLAGGFGNYIFPPSAITIGLLPKELEGKIIQIGNSAGIGAIMALLSDKELERATQLQKKIKYIELSTHKDFQHEYIKGMYF</sequence>
<dbReference type="GO" id="GO:0051536">
    <property type="term" value="F:iron-sulfur cluster binding"/>
    <property type="evidence" value="ECO:0007669"/>
    <property type="project" value="InterPro"/>
</dbReference>
<protein>
    <submittedName>
        <fullName evidence="2">Vitamin B12 dependent methionine synthase</fullName>
    </submittedName>
</protein>
<dbReference type="Pfam" id="PF17651">
    <property type="entry name" value="Raco_middle"/>
    <property type="match status" value="1"/>
</dbReference>
<dbReference type="InterPro" id="IPR040506">
    <property type="entry name" value="RACo_linker"/>
</dbReference>
<dbReference type="Gene3D" id="3.30.420.480">
    <property type="entry name" value="Domain of unknown function (DUF4445)"/>
    <property type="match status" value="1"/>
</dbReference>
<dbReference type="KEGG" id="tki:TKV_c10980"/>
<dbReference type="Pfam" id="PF17650">
    <property type="entry name" value="RACo_linker"/>
    <property type="match status" value="1"/>
</dbReference>
<dbReference type="Gene3D" id="3.40.109.40">
    <property type="match status" value="1"/>
</dbReference>
<evidence type="ECO:0000313" key="3">
    <source>
        <dbReference type="Proteomes" id="UP000029669"/>
    </source>
</evidence>
<dbReference type="eggNOG" id="COG0633">
    <property type="taxonomic scope" value="Bacteria"/>
</dbReference>
<dbReference type="PANTHER" id="PTHR42895">
    <property type="entry name" value="IRON-SULFUR CLUSTER-BINDING PROTEIN-RELATED"/>
    <property type="match status" value="1"/>
</dbReference>
<proteinExistence type="predicted"/>
<dbReference type="AlphaFoldDB" id="A0A097AR32"/>
<accession>A0A097AR32</accession>
<dbReference type="InterPro" id="IPR042259">
    <property type="entry name" value="Raco-like_middle_sf"/>
</dbReference>
<dbReference type="Pfam" id="PF14574">
    <property type="entry name" value="RACo_C_ter"/>
    <property type="match status" value="1"/>
</dbReference>
<evidence type="ECO:0000259" key="1">
    <source>
        <dbReference type="PROSITE" id="PS51085"/>
    </source>
</evidence>
<dbReference type="eggNOG" id="COG3894">
    <property type="taxonomic scope" value="Bacteria"/>
</dbReference>
<dbReference type="InterPro" id="IPR001041">
    <property type="entry name" value="2Fe-2S_ferredoxin-type"/>
</dbReference>
<dbReference type="InterPro" id="IPR041414">
    <property type="entry name" value="Raco-like_middle"/>
</dbReference>
<dbReference type="Gene3D" id="3.10.20.880">
    <property type="match status" value="1"/>
</dbReference>
<dbReference type="SUPFAM" id="SSF56507">
    <property type="entry name" value="Methionine synthase activation domain-like"/>
    <property type="match status" value="1"/>
</dbReference>
<organism evidence="2 3">
    <name type="scientific">Thermoanaerobacter kivui</name>
    <name type="common">Acetogenium kivui</name>
    <dbReference type="NCBI Taxonomy" id="2325"/>
    <lineage>
        <taxon>Bacteria</taxon>
        <taxon>Bacillati</taxon>
        <taxon>Bacillota</taxon>
        <taxon>Clostridia</taxon>
        <taxon>Thermoanaerobacterales</taxon>
        <taxon>Thermoanaerobacteraceae</taxon>
        <taxon>Thermoanaerobacter</taxon>
    </lineage>
</organism>
<dbReference type="STRING" id="2325.TKV_c10980"/>
<dbReference type="Proteomes" id="UP000029669">
    <property type="component" value="Chromosome"/>
</dbReference>
<keyword evidence="3" id="KW-1185">Reference proteome</keyword>
<dbReference type="SUPFAM" id="SSF54292">
    <property type="entry name" value="2Fe-2S ferredoxin-like"/>
    <property type="match status" value="1"/>
</dbReference>
<reference evidence="3" key="1">
    <citation type="journal article" date="2015" name="Genome Announc.">
        <title>Whole-Genome Sequences of 80 Environmental and Clinical Isolates of Burkholderia pseudomallei.</title>
        <authorList>
            <person name="Johnson S.L."/>
            <person name="Baker A.L."/>
            <person name="Chain P.S."/>
            <person name="Currie B.J."/>
            <person name="Daligault H.E."/>
            <person name="Davenport K.W."/>
            <person name="Davis C.B."/>
            <person name="Inglis T.J."/>
            <person name="Kaestli M."/>
            <person name="Koren S."/>
            <person name="Mayo M."/>
            <person name="Merritt A.J."/>
            <person name="Price E.P."/>
            <person name="Sarovich D.S."/>
            <person name="Warner J."/>
            <person name="Rosovitz M.J."/>
        </authorList>
    </citation>
    <scope>NUCLEOTIDE SEQUENCE [LARGE SCALE GENOMIC DNA]</scope>
    <source>
        <strain evidence="3">DSM 2030</strain>
    </source>
</reference>
<name>A0A097AR32_THEKI</name>
<dbReference type="InterPro" id="IPR036010">
    <property type="entry name" value="2Fe-2S_ferredoxin-like_sf"/>
</dbReference>
<dbReference type="HOGENOM" id="CLU_019091_0_0_9"/>
<dbReference type="PROSITE" id="PS51085">
    <property type="entry name" value="2FE2S_FER_2"/>
    <property type="match status" value="1"/>
</dbReference>
<dbReference type="OrthoDB" id="9810588at2"/>
<gene>
    <name evidence="2" type="ORF">TKV_c10980</name>
</gene>
<dbReference type="GO" id="GO:0008705">
    <property type="term" value="F:methionine synthase activity"/>
    <property type="evidence" value="ECO:0007669"/>
    <property type="project" value="InterPro"/>
</dbReference>
<dbReference type="Gene3D" id="3.10.20.30">
    <property type="match status" value="1"/>
</dbReference>
<dbReference type="RefSeq" id="WP_049685050.1">
    <property type="nucleotide sequence ID" value="NZ_CP009170.1"/>
</dbReference>
<feature type="domain" description="2Fe-2S ferredoxin-type" evidence="1">
    <location>
        <begin position="229"/>
        <end position="321"/>
    </location>
</feature>
<dbReference type="InterPro" id="IPR012675">
    <property type="entry name" value="Beta-grasp_dom_sf"/>
</dbReference>